<comment type="caution">
    <text evidence="2">The sequence shown here is derived from an EMBL/GenBank/DDBJ whole genome shotgun (WGS) entry which is preliminary data.</text>
</comment>
<name>A0ABR4M3T4_9EURO</name>
<dbReference type="EMBL" id="JBFXLQ010000004">
    <property type="protein sequence ID" value="KAL2871269.1"/>
    <property type="molecule type" value="Genomic_DNA"/>
</dbReference>
<evidence type="ECO:0000313" key="2">
    <source>
        <dbReference type="EMBL" id="KAL2871269.1"/>
    </source>
</evidence>
<gene>
    <name evidence="2" type="ORF">BJX67DRAFT_343983</name>
</gene>
<feature type="region of interest" description="Disordered" evidence="1">
    <location>
        <begin position="1"/>
        <end position="68"/>
    </location>
</feature>
<feature type="compositionally biased region" description="Polar residues" evidence="1">
    <location>
        <begin position="22"/>
        <end position="32"/>
    </location>
</feature>
<evidence type="ECO:0000256" key="1">
    <source>
        <dbReference type="SAM" id="MobiDB-lite"/>
    </source>
</evidence>
<dbReference type="Proteomes" id="UP001610432">
    <property type="component" value="Unassembled WGS sequence"/>
</dbReference>
<proteinExistence type="predicted"/>
<keyword evidence="3" id="KW-1185">Reference proteome</keyword>
<evidence type="ECO:0000313" key="3">
    <source>
        <dbReference type="Proteomes" id="UP001610432"/>
    </source>
</evidence>
<dbReference type="RefSeq" id="XP_070890248.1">
    <property type="nucleotide sequence ID" value="XM_071028205.1"/>
</dbReference>
<organism evidence="2 3">
    <name type="scientific">Aspergillus lucknowensis</name>
    <dbReference type="NCBI Taxonomy" id="176173"/>
    <lineage>
        <taxon>Eukaryota</taxon>
        <taxon>Fungi</taxon>
        <taxon>Dikarya</taxon>
        <taxon>Ascomycota</taxon>
        <taxon>Pezizomycotina</taxon>
        <taxon>Eurotiomycetes</taxon>
        <taxon>Eurotiomycetidae</taxon>
        <taxon>Eurotiales</taxon>
        <taxon>Aspergillaceae</taxon>
        <taxon>Aspergillus</taxon>
        <taxon>Aspergillus subgen. Nidulantes</taxon>
    </lineage>
</organism>
<dbReference type="GeneID" id="98143277"/>
<accession>A0ABR4M3T4</accession>
<reference evidence="2 3" key="1">
    <citation type="submission" date="2024-07" db="EMBL/GenBank/DDBJ databases">
        <title>Section-level genome sequencing and comparative genomics of Aspergillus sections Usti and Cavernicolus.</title>
        <authorList>
            <consortium name="Lawrence Berkeley National Laboratory"/>
            <person name="Nybo J.L."/>
            <person name="Vesth T.C."/>
            <person name="Theobald S."/>
            <person name="Frisvad J.C."/>
            <person name="Larsen T.O."/>
            <person name="Kjaerboelling I."/>
            <person name="Rothschild-Mancinelli K."/>
            <person name="Lyhne E.K."/>
            <person name="Kogle M.E."/>
            <person name="Barry K."/>
            <person name="Clum A."/>
            <person name="Na H."/>
            <person name="Ledsgaard L."/>
            <person name="Lin J."/>
            <person name="Lipzen A."/>
            <person name="Kuo A."/>
            <person name="Riley R."/>
            <person name="Mondo S."/>
            <person name="Labutti K."/>
            <person name="Haridas S."/>
            <person name="Pangalinan J."/>
            <person name="Salamov A.A."/>
            <person name="Simmons B.A."/>
            <person name="Magnuson J.K."/>
            <person name="Chen J."/>
            <person name="Drula E."/>
            <person name="Henrissat B."/>
            <person name="Wiebenga A."/>
            <person name="Lubbers R.J."/>
            <person name="Gomes A.C."/>
            <person name="Macurrencykelacurrency M.R."/>
            <person name="Stajich J."/>
            <person name="Grigoriev I.V."/>
            <person name="Mortensen U.H."/>
            <person name="De Vries R.P."/>
            <person name="Baker S.E."/>
            <person name="Andersen M.R."/>
        </authorList>
    </citation>
    <scope>NUCLEOTIDE SEQUENCE [LARGE SCALE GENOMIC DNA]</scope>
    <source>
        <strain evidence="2 3">CBS 449.75</strain>
    </source>
</reference>
<protein>
    <submittedName>
        <fullName evidence="2">Uncharacterized protein</fullName>
    </submittedName>
</protein>
<sequence length="68" mass="7294">MTDLAVKQVKMAKPVPVPERPTQGSCDSSIHKNTPPDRNINLPSTPPASERRQPSAASSDALGIFKNL</sequence>